<sequence length="46" mass="5138">MKSVWLVVIAIVLLALIGGSIWLFTWDIPAPQQSVEQELSDDIIND</sequence>
<organism evidence="2 3">
    <name type="scientific">Iodidimonas nitroreducens</name>
    <dbReference type="NCBI Taxonomy" id="1236968"/>
    <lineage>
        <taxon>Bacteria</taxon>
        <taxon>Pseudomonadati</taxon>
        <taxon>Pseudomonadota</taxon>
        <taxon>Alphaproteobacteria</taxon>
        <taxon>Iodidimonadales</taxon>
        <taxon>Iodidimonadaceae</taxon>
        <taxon>Iodidimonas</taxon>
    </lineage>
</organism>
<reference evidence="2 3" key="1">
    <citation type="submission" date="2019-09" db="EMBL/GenBank/DDBJ databases">
        <title>NBRP : Genome information of microbial organism related human and environment.</title>
        <authorList>
            <person name="Hattori M."/>
            <person name="Oshima K."/>
            <person name="Inaba H."/>
            <person name="Suda W."/>
            <person name="Sakamoto M."/>
            <person name="Iino T."/>
            <person name="Kitahara M."/>
            <person name="Oshida Y."/>
            <person name="Iida T."/>
            <person name="Kudo T."/>
            <person name="Itoh T."/>
            <person name="Ohkuma M."/>
        </authorList>
    </citation>
    <scope>NUCLEOTIDE SEQUENCE [LARGE SCALE GENOMIC DNA]</scope>
    <source>
        <strain evidence="2 3">Q-1</strain>
    </source>
</reference>
<feature type="transmembrane region" description="Helical" evidence="1">
    <location>
        <begin position="6"/>
        <end position="24"/>
    </location>
</feature>
<gene>
    <name evidence="2" type="ORF">JCM17846_31020</name>
</gene>
<dbReference type="EMBL" id="BKCN01000024">
    <property type="protein sequence ID" value="GER05420.1"/>
    <property type="molecule type" value="Genomic_DNA"/>
</dbReference>
<comment type="caution">
    <text evidence="2">The sequence shown here is derived from an EMBL/GenBank/DDBJ whole genome shotgun (WGS) entry which is preliminary data.</text>
</comment>
<name>A0A5A7ND41_9PROT</name>
<keyword evidence="1" id="KW-1133">Transmembrane helix</keyword>
<dbReference type="RefSeq" id="WP_161760619.1">
    <property type="nucleotide sequence ID" value="NZ_BKCN01000024.1"/>
</dbReference>
<dbReference type="Proteomes" id="UP000324996">
    <property type="component" value="Unassembled WGS sequence"/>
</dbReference>
<evidence type="ECO:0000313" key="2">
    <source>
        <dbReference type="EMBL" id="GER05420.1"/>
    </source>
</evidence>
<dbReference type="AlphaFoldDB" id="A0A5A7ND41"/>
<evidence type="ECO:0000313" key="3">
    <source>
        <dbReference type="Proteomes" id="UP000324996"/>
    </source>
</evidence>
<protein>
    <submittedName>
        <fullName evidence="2">Uncharacterized protein</fullName>
    </submittedName>
</protein>
<keyword evidence="1" id="KW-0472">Membrane</keyword>
<proteinExistence type="predicted"/>
<accession>A0A5A7ND41</accession>
<evidence type="ECO:0000256" key="1">
    <source>
        <dbReference type="SAM" id="Phobius"/>
    </source>
</evidence>
<keyword evidence="1" id="KW-0812">Transmembrane</keyword>
<keyword evidence="3" id="KW-1185">Reference proteome</keyword>